<proteinExistence type="predicted"/>
<evidence type="ECO:0000313" key="1">
    <source>
        <dbReference type="EMBL" id="TCO88118.1"/>
    </source>
</evidence>
<dbReference type="AlphaFoldDB" id="A0A4R2LN29"/>
<name>A0A4R2LN29_9BACE</name>
<protein>
    <submittedName>
        <fullName evidence="1">Uncharacterized protein</fullName>
    </submittedName>
</protein>
<reference evidence="1 2" key="1">
    <citation type="submission" date="2019-03" db="EMBL/GenBank/DDBJ databases">
        <title>Genomic Encyclopedia of Type Strains, Phase IV (KMG-IV): sequencing the most valuable type-strain genomes for metagenomic binning, comparative biology and taxonomic classification.</title>
        <authorList>
            <person name="Goeker M."/>
        </authorList>
    </citation>
    <scope>NUCLEOTIDE SEQUENCE [LARGE SCALE GENOMIC DNA]</scope>
    <source>
        <strain evidence="1 2">DSM 23917</strain>
    </source>
</reference>
<comment type="caution">
    <text evidence="1">The sequence shown here is derived from an EMBL/GenBank/DDBJ whole genome shotgun (WGS) entry which is preliminary data.</text>
</comment>
<gene>
    <name evidence="1" type="ORF">EV202_1271</name>
</gene>
<dbReference type="Proteomes" id="UP000295600">
    <property type="component" value="Unassembled WGS sequence"/>
</dbReference>
<dbReference type="EMBL" id="SLXB01000027">
    <property type="protein sequence ID" value="TCO88118.1"/>
    <property type="molecule type" value="Genomic_DNA"/>
</dbReference>
<sequence length="76" mass="8685">MEEKKTYSELMQQSVEETTFYMTSAIDIINKKLGESYAENHPELLGAFMQTTAIANLESVLKNKLENIEKAIDQIQ</sequence>
<organism evidence="1 2">
    <name type="scientific">Prevotella heparinolytica</name>
    <dbReference type="NCBI Taxonomy" id="28113"/>
    <lineage>
        <taxon>Bacteria</taxon>
        <taxon>Pseudomonadati</taxon>
        <taxon>Bacteroidota</taxon>
        <taxon>Bacteroidia</taxon>
        <taxon>Bacteroidales</taxon>
        <taxon>Bacteroidaceae</taxon>
        <taxon>Bacteroides</taxon>
    </lineage>
</organism>
<dbReference type="RefSeq" id="WP_131927251.1">
    <property type="nucleotide sequence ID" value="NZ_SLXB01000027.1"/>
</dbReference>
<accession>A0A4R2LN29</accession>
<evidence type="ECO:0000313" key="2">
    <source>
        <dbReference type="Proteomes" id="UP000295600"/>
    </source>
</evidence>